<organism evidence="4 5">
    <name type="scientific">Gloeothece citriformis (strain PCC 7424)</name>
    <name type="common">Cyanothece sp. (strain PCC 7424)</name>
    <dbReference type="NCBI Taxonomy" id="65393"/>
    <lineage>
        <taxon>Bacteria</taxon>
        <taxon>Bacillati</taxon>
        <taxon>Cyanobacteriota</taxon>
        <taxon>Cyanophyceae</taxon>
        <taxon>Oscillatoriophycideae</taxon>
        <taxon>Chroococcales</taxon>
        <taxon>Aphanothecaceae</taxon>
        <taxon>Gloeothece</taxon>
        <taxon>Gloeothece citriformis</taxon>
    </lineage>
</organism>
<evidence type="ECO:0000313" key="5">
    <source>
        <dbReference type="Proteomes" id="UP000002384"/>
    </source>
</evidence>
<protein>
    <recommendedName>
        <fullName evidence="3">EamA domain-containing protein</fullName>
    </recommendedName>
</protein>
<feature type="transmembrane region" description="Helical" evidence="2">
    <location>
        <begin position="77"/>
        <end position="95"/>
    </location>
</feature>
<evidence type="ECO:0000259" key="3">
    <source>
        <dbReference type="Pfam" id="PF00892"/>
    </source>
</evidence>
<gene>
    <name evidence="4" type="ordered locus">PCC7424_4832</name>
</gene>
<dbReference type="HOGENOM" id="CLU_033863_0_2_3"/>
<keyword evidence="5" id="KW-1185">Reference proteome</keyword>
<evidence type="ECO:0000256" key="1">
    <source>
        <dbReference type="ARBA" id="ARBA00007362"/>
    </source>
</evidence>
<evidence type="ECO:0000313" key="4">
    <source>
        <dbReference type="EMBL" id="ACK73189.1"/>
    </source>
</evidence>
<name>B7KD68_GLOC7</name>
<keyword evidence="2" id="KW-1133">Transmembrane helix</keyword>
<feature type="transmembrane region" description="Helical" evidence="2">
    <location>
        <begin position="163"/>
        <end position="182"/>
    </location>
</feature>
<dbReference type="InterPro" id="IPR000620">
    <property type="entry name" value="EamA_dom"/>
</dbReference>
<keyword evidence="2" id="KW-0812">Transmembrane</keyword>
<dbReference type="eggNOG" id="COG0697">
    <property type="taxonomic scope" value="Bacteria"/>
</dbReference>
<dbReference type="PANTHER" id="PTHR22911">
    <property type="entry name" value="ACYL-MALONYL CONDENSING ENZYME-RELATED"/>
    <property type="match status" value="1"/>
</dbReference>
<feature type="transmembrane region" description="Helical" evidence="2">
    <location>
        <begin position="256"/>
        <end position="276"/>
    </location>
</feature>
<dbReference type="STRING" id="65393.PCC7424_4832"/>
<feature type="transmembrane region" description="Helical" evidence="2">
    <location>
        <begin position="43"/>
        <end position="65"/>
    </location>
</feature>
<dbReference type="Proteomes" id="UP000002384">
    <property type="component" value="Chromosome"/>
</dbReference>
<accession>B7KD68</accession>
<dbReference type="KEGG" id="cyc:PCC7424_4832"/>
<feature type="transmembrane region" description="Helical" evidence="2">
    <location>
        <begin position="12"/>
        <end position="31"/>
    </location>
</feature>
<dbReference type="SUPFAM" id="SSF103481">
    <property type="entry name" value="Multidrug resistance efflux transporter EmrE"/>
    <property type="match status" value="2"/>
</dbReference>
<feature type="transmembrane region" description="Helical" evidence="2">
    <location>
        <begin position="282"/>
        <end position="300"/>
    </location>
</feature>
<evidence type="ECO:0000256" key="2">
    <source>
        <dbReference type="SAM" id="Phobius"/>
    </source>
</evidence>
<feature type="domain" description="EamA" evidence="3">
    <location>
        <begin position="164"/>
        <end position="297"/>
    </location>
</feature>
<dbReference type="InterPro" id="IPR037185">
    <property type="entry name" value="EmrE-like"/>
</dbReference>
<feature type="transmembrane region" description="Helical" evidence="2">
    <location>
        <begin position="227"/>
        <end position="249"/>
    </location>
</feature>
<proteinExistence type="inferred from homology"/>
<keyword evidence="2" id="KW-0472">Membrane</keyword>
<reference evidence="5" key="1">
    <citation type="journal article" date="2011" name="MBio">
        <title>Novel metabolic attributes of the genus Cyanothece, comprising a group of unicellular nitrogen-fixing Cyanobacteria.</title>
        <authorList>
            <person name="Bandyopadhyay A."/>
            <person name="Elvitigala T."/>
            <person name="Welsh E."/>
            <person name="Stockel J."/>
            <person name="Liberton M."/>
            <person name="Min H."/>
            <person name="Sherman L.A."/>
            <person name="Pakrasi H.B."/>
        </authorList>
    </citation>
    <scope>NUCLEOTIDE SEQUENCE [LARGE SCALE GENOMIC DNA]</scope>
    <source>
        <strain evidence="5">PCC 7424</strain>
    </source>
</reference>
<comment type="similarity">
    <text evidence="1">Belongs to the EamA transporter family.</text>
</comment>
<dbReference type="OrthoDB" id="9790852at2"/>
<feature type="transmembrane region" description="Helical" evidence="2">
    <location>
        <begin position="133"/>
        <end position="151"/>
    </location>
</feature>
<feature type="transmembrane region" description="Helical" evidence="2">
    <location>
        <begin position="101"/>
        <end position="126"/>
    </location>
</feature>
<dbReference type="GO" id="GO:0016020">
    <property type="term" value="C:membrane"/>
    <property type="evidence" value="ECO:0007669"/>
    <property type="project" value="InterPro"/>
</dbReference>
<dbReference type="EMBL" id="CP001291">
    <property type="protein sequence ID" value="ACK73189.1"/>
    <property type="molecule type" value="Genomic_DNA"/>
</dbReference>
<dbReference type="RefSeq" id="WP_015956771.1">
    <property type="nucleotide sequence ID" value="NC_011729.1"/>
</dbReference>
<feature type="domain" description="EamA" evidence="3">
    <location>
        <begin position="20"/>
        <end position="149"/>
    </location>
</feature>
<dbReference type="PANTHER" id="PTHR22911:SF76">
    <property type="entry name" value="EAMA DOMAIN-CONTAINING PROTEIN"/>
    <property type="match status" value="1"/>
</dbReference>
<sequence>MTKIATPPQTWKVTTILSIGVLAVSTAAIFIRLCFEAGGVEGVGFSLFISASRLLIASILLLPSWGKLKQTQVEPVAYYYAVGAGCCLGLHFASWTTSLSFTSIAASTTLVTTIPIWVSLLSWVWYREKPTKPVIFGIIIAIMGGILIAVGDTNTGRENSNPLLGDFLALLGAWMTSLYLLLGREAQNRGLTIGNYIVIAYSSAAVFLFPLPFLFETGYLGYPTEVYLYVGLMAILSQLIGHTSLNWAVRWISPTLVTLAILCEPIISSLLGWLIFGEIPSKLVIVGGIILLIGVATATFKTAP</sequence>
<dbReference type="AlphaFoldDB" id="B7KD68"/>
<dbReference type="Pfam" id="PF00892">
    <property type="entry name" value="EamA"/>
    <property type="match status" value="2"/>
</dbReference>
<feature type="transmembrane region" description="Helical" evidence="2">
    <location>
        <begin position="194"/>
        <end position="215"/>
    </location>
</feature>